<dbReference type="GO" id="GO:0008233">
    <property type="term" value="F:peptidase activity"/>
    <property type="evidence" value="ECO:0007669"/>
    <property type="project" value="UniProtKB-KW"/>
</dbReference>
<dbReference type="GO" id="GO:0034605">
    <property type="term" value="P:cellular response to heat"/>
    <property type="evidence" value="ECO:0007669"/>
    <property type="project" value="TreeGrafter"/>
</dbReference>
<keyword evidence="2 4" id="KW-0067">ATP-binding</keyword>
<feature type="domain" description="AAA+ ATPase" evidence="3">
    <location>
        <begin position="328"/>
        <end position="463"/>
    </location>
</feature>
<dbReference type="SMART" id="SM00382">
    <property type="entry name" value="AAA"/>
    <property type="match status" value="2"/>
</dbReference>
<evidence type="ECO:0000256" key="1">
    <source>
        <dbReference type="ARBA" id="ARBA00022741"/>
    </source>
</evidence>
<dbReference type="Gene3D" id="3.40.50.300">
    <property type="entry name" value="P-loop containing nucleotide triphosphate hydrolases"/>
    <property type="match status" value="2"/>
</dbReference>
<sequence>MVTLVIPPDIEEKYNHALRELPAGENTLVGHRDKLEMLEVAMWNPETPNAMILGEQGVGKTALVEQMIYDKSLTETPLLVIALSIEALGELPENIMISRMRSLLADMAFVEKATQEENPTSKFHMCLFIDEVHKLSRYGLSGSSSGAMNALKEGTARGQFPIITATTDYEYRTNIMTDPAFDRRFAKVIMTEPDRDTVRDILVHRLESWRSQGKYVPTVADGFFEEVIALTDAFIRNQVNPAKSLAILSSAVAYCTNQKLSGSREVALNHDVLRFVFHSEGYNIESNTTAVRVRQMVQARVKGQPLALKYLTDIIHTAFYTKRNLKRPMIVALLIGTTGTGKTETAKALAEALFGREDAILTINGGDYSTSEDAMAAQRFIGDHVAVNKQQVILLDEIEKSHRNVLNGYMRMIDEGIVRDSLNIERSINNTALLATSNLGAKIFAQLSDVMKIDHLSDPESISEELLIEWYNVESQVREALQNGDDGLNNGVKPEFVERFQLFVPYLPLSRKTYSRIARLRLETFRSEMRDMGYIIQLPKIETQEYWKSREVNYEDVDGISAMIAEDIINRDAATTGARAINRFIENSVKTKVANAIAEREENHLSTDGAFRISTNGNASFESTDRERPDVKVVFIERGDM</sequence>
<dbReference type="GO" id="GO:0005524">
    <property type="term" value="F:ATP binding"/>
    <property type="evidence" value="ECO:0007669"/>
    <property type="project" value="UniProtKB-KW"/>
</dbReference>
<dbReference type="InterPro" id="IPR008868">
    <property type="entry name" value="TniB"/>
</dbReference>
<organism evidence="4 6">
    <name type="scientific">Listeria booriae</name>
    <dbReference type="NCBI Taxonomy" id="1552123"/>
    <lineage>
        <taxon>Bacteria</taxon>
        <taxon>Bacillati</taxon>
        <taxon>Bacillota</taxon>
        <taxon>Bacilli</taxon>
        <taxon>Bacillales</taxon>
        <taxon>Listeriaceae</taxon>
        <taxon>Listeria</taxon>
    </lineage>
</organism>
<protein>
    <submittedName>
        <fullName evidence="4">ATP-dependent Clp protease ATP-binding subunit</fullName>
    </submittedName>
</protein>
<evidence type="ECO:0000313" key="5">
    <source>
        <dbReference type="EMBL" id="MBC1491090.1"/>
    </source>
</evidence>
<dbReference type="Pfam" id="PF07724">
    <property type="entry name" value="AAA_2"/>
    <property type="match status" value="1"/>
</dbReference>
<keyword evidence="1" id="KW-0547">Nucleotide-binding</keyword>
<dbReference type="EMBL" id="JAASTX010000004">
    <property type="protein sequence ID" value="MBC1491090.1"/>
    <property type="molecule type" value="Genomic_DNA"/>
</dbReference>
<dbReference type="InterPro" id="IPR050130">
    <property type="entry name" value="ClpA_ClpB"/>
</dbReference>
<dbReference type="PRINTS" id="PR00300">
    <property type="entry name" value="CLPPROTEASEA"/>
</dbReference>
<dbReference type="SUPFAM" id="SSF52540">
    <property type="entry name" value="P-loop containing nucleoside triphosphate hydrolases"/>
    <property type="match status" value="2"/>
</dbReference>
<dbReference type="InterPro" id="IPR003593">
    <property type="entry name" value="AAA+_ATPase"/>
</dbReference>
<evidence type="ECO:0000259" key="3">
    <source>
        <dbReference type="SMART" id="SM00382"/>
    </source>
</evidence>
<evidence type="ECO:0000256" key="2">
    <source>
        <dbReference type="ARBA" id="ARBA00022840"/>
    </source>
</evidence>
<dbReference type="CDD" id="cd00009">
    <property type="entry name" value="AAA"/>
    <property type="match status" value="1"/>
</dbReference>
<dbReference type="Pfam" id="PF05621">
    <property type="entry name" value="TniB"/>
    <property type="match status" value="1"/>
</dbReference>
<proteinExistence type="predicted"/>
<keyword evidence="4" id="KW-0645">Protease</keyword>
<dbReference type="GO" id="GO:0005737">
    <property type="term" value="C:cytoplasm"/>
    <property type="evidence" value="ECO:0007669"/>
    <property type="project" value="TreeGrafter"/>
</dbReference>
<dbReference type="PANTHER" id="PTHR11638:SF18">
    <property type="entry name" value="HEAT SHOCK PROTEIN 104"/>
    <property type="match status" value="1"/>
</dbReference>
<dbReference type="InterPro" id="IPR027417">
    <property type="entry name" value="P-loop_NTPase"/>
</dbReference>
<evidence type="ECO:0000313" key="4">
    <source>
        <dbReference type="EMBL" id="MBC1490995.1"/>
    </source>
</evidence>
<dbReference type="Proteomes" id="UP000533953">
    <property type="component" value="Unassembled WGS sequence"/>
</dbReference>
<accession>A0A7X0XB72</accession>
<dbReference type="PANTHER" id="PTHR11638">
    <property type="entry name" value="ATP-DEPENDENT CLP PROTEASE"/>
    <property type="match status" value="1"/>
</dbReference>
<dbReference type="AlphaFoldDB" id="A0A7X0XB72"/>
<dbReference type="EMBL" id="JAASTX010000004">
    <property type="protein sequence ID" value="MBC1490995.1"/>
    <property type="molecule type" value="Genomic_DNA"/>
</dbReference>
<reference evidence="4 6" key="1">
    <citation type="submission" date="2020-03" db="EMBL/GenBank/DDBJ databases">
        <title>Soil Listeria distribution.</title>
        <authorList>
            <person name="Liao J."/>
            <person name="Wiedmann M."/>
        </authorList>
    </citation>
    <scope>NUCLEOTIDE SEQUENCE [LARGE SCALE GENOMIC DNA]</scope>
    <source>
        <strain evidence="4 6">FSL L7-1547</strain>
    </source>
</reference>
<dbReference type="RefSeq" id="WP_185416913.1">
    <property type="nucleotide sequence ID" value="NZ_JAASTX010000004.1"/>
</dbReference>
<gene>
    <name evidence="4" type="ORF">HCI99_04070</name>
    <name evidence="5" type="ORF">HCI99_04565</name>
</gene>
<keyword evidence="4" id="KW-0378">Hydrolase</keyword>
<dbReference type="InterPro" id="IPR001270">
    <property type="entry name" value="ClpA/B"/>
</dbReference>
<dbReference type="GO" id="GO:0016887">
    <property type="term" value="F:ATP hydrolysis activity"/>
    <property type="evidence" value="ECO:0007669"/>
    <property type="project" value="InterPro"/>
</dbReference>
<name>A0A7X0XB72_9LIST</name>
<dbReference type="GO" id="GO:0006508">
    <property type="term" value="P:proteolysis"/>
    <property type="evidence" value="ECO:0007669"/>
    <property type="project" value="UniProtKB-KW"/>
</dbReference>
<comment type="caution">
    <text evidence="4">The sequence shown here is derived from an EMBL/GenBank/DDBJ whole genome shotgun (WGS) entry which is preliminary data.</text>
</comment>
<dbReference type="InterPro" id="IPR003959">
    <property type="entry name" value="ATPase_AAA_core"/>
</dbReference>
<feature type="domain" description="AAA+ ATPase" evidence="3">
    <location>
        <begin position="46"/>
        <end position="191"/>
    </location>
</feature>
<evidence type="ECO:0000313" key="6">
    <source>
        <dbReference type="Proteomes" id="UP000533953"/>
    </source>
</evidence>